<accession>A0ABP8CTK7</accession>
<organism evidence="5 6">
    <name type="scientific">Dactylosporangium darangshiense</name>
    <dbReference type="NCBI Taxonomy" id="579108"/>
    <lineage>
        <taxon>Bacteria</taxon>
        <taxon>Bacillati</taxon>
        <taxon>Actinomycetota</taxon>
        <taxon>Actinomycetes</taxon>
        <taxon>Micromonosporales</taxon>
        <taxon>Micromonosporaceae</taxon>
        <taxon>Dactylosporangium</taxon>
    </lineage>
</organism>
<feature type="domain" description="Helicase ATP-binding" evidence="3">
    <location>
        <begin position="190"/>
        <end position="336"/>
    </location>
</feature>
<evidence type="ECO:0000259" key="4">
    <source>
        <dbReference type="PROSITE" id="PS51194"/>
    </source>
</evidence>
<name>A0ABP8CTK7_9ACTN</name>
<protein>
    <recommendedName>
        <fullName evidence="7">ATP-dependent helicase HepA</fullName>
    </recommendedName>
</protein>
<sequence>MASKNNGDARQHPARVPSANPSGFAPGQFVQHPRVPGIVKIGARTGDRLEVEAFESVAEPVAATWSLPADQCRLVRLPVETRVYWRDLGTGTWHAGRVVGGGPDDYGVRFPNRKFAALIPSGELWVRWHRPVRSPIEVLATGANESPYYRDARLPMLRSLLAQRAAAANFSALLSSAIEIYPHQIDAALTVLTDPVQRYLLADEVGLGKTIEAGLVIRQHLIDHPTARIAILAPDILRRQWSSELRSKFFTEDFRQAEIRIGQHETPESWVNYHGFDLVVIDEVHNLTRTGNPHDEPYPQLAALARAVPRLILLSATPGTARPELHLSLLHLLDHHLYRWEDLPQFRQRFADRRRLANAVHGLNANLEMLLPDVLSDIAELIPDDAAFAQLAHDLRQFLTEDDELHDEADRPRLAAAIEVLRAHISETYRLHRRMIRHRRSHVLRARDEDLLPFEVRGRSHPAEVVLGGQRVDLAHQALLGWQQGVAQWLLDHDDRQAREFGQVLAVLASRVDELSDDLPDALRWRLDGDAAAADRAGLSVSERKLLRNTAPLPLERQTLTELVNTLGTATPRLNGLAQAIKGARRPVVFCGSGQMADNLAAVLARRTRWTVLRHTRSRPAAEVTQDLDHWRNGGAILLVDDSGEDGVNLQDADVVIHLRLPWSPNRLEQRLGRVDRFAGYFGAQGEPATQYCDTGGSADESFSAAWCELLVRAFGAFDGSLSALQDILDELQAQAWEVALRDGPTAMTALADKISTALGQERREIEAMDALESIHDATLGLRMARKINQLEQQWTRHEGALRALINSSGGGLRLTIEPPTGPVATIGFDHRNPPLISPVVLAQEAVGLPRESMTGTFNRNVSLRERGVRLFRVGNPLIELLAAVMAIDDRGQASALWRPGRSEESVYFGFDVVVEADLEAALTHPQTGAESRYAIRRQADLLLPPFIDRVWLDAAGAQVTDEALLSWLNAPYSNQRDVNLNPDRITPLLDSFGGVERFAAAARLAEATARDLVTQGERLRKRTAAAHDDGSRTLAIQRAQALARQAAGRLLSDTEDYVTNIELSGLLIDGLRRPKVRVVAAACVAGGDLWGLGHVPR</sequence>
<dbReference type="Gene3D" id="3.40.50.300">
    <property type="entry name" value="P-loop containing nucleotide triphosphate hydrolases"/>
    <property type="match status" value="1"/>
</dbReference>
<dbReference type="PROSITE" id="PS51192">
    <property type="entry name" value="HELICASE_ATP_BIND_1"/>
    <property type="match status" value="1"/>
</dbReference>
<dbReference type="PROSITE" id="PS51194">
    <property type="entry name" value="HELICASE_CTER"/>
    <property type="match status" value="1"/>
</dbReference>
<dbReference type="InterPro" id="IPR038718">
    <property type="entry name" value="SNF2-like_sf"/>
</dbReference>
<gene>
    <name evidence="5" type="ORF">GCM10022255_001280</name>
</gene>
<dbReference type="InterPro" id="IPR014001">
    <property type="entry name" value="Helicase_ATP-bd"/>
</dbReference>
<dbReference type="InterPro" id="IPR001650">
    <property type="entry name" value="Helicase_C-like"/>
</dbReference>
<evidence type="ECO:0000259" key="3">
    <source>
        <dbReference type="PROSITE" id="PS51192"/>
    </source>
</evidence>
<dbReference type="SUPFAM" id="SSF52540">
    <property type="entry name" value="P-loop containing nucleoside triphosphate hydrolases"/>
    <property type="match status" value="1"/>
</dbReference>
<keyword evidence="6" id="KW-1185">Reference proteome</keyword>
<dbReference type="SMART" id="SM00487">
    <property type="entry name" value="DEXDc"/>
    <property type="match status" value="1"/>
</dbReference>
<dbReference type="CDD" id="cd18793">
    <property type="entry name" value="SF2_C_SNF"/>
    <property type="match status" value="1"/>
</dbReference>
<dbReference type="Proteomes" id="UP001500620">
    <property type="component" value="Unassembled WGS sequence"/>
</dbReference>
<evidence type="ECO:0008006" key="7">
    <source>
        <dbReference type="Google" id="ProtNLM"/>
    </source>
</evidence>
<evidence type="ECO:0000313" key="6">
    <source>
        <dbReference type="Proteomes" id="UP001500620"/>
    </source>
</evidence>
<dbReference type="NCBIfam" id="NF041062">
    <property type="entry name" value="DpdE"/>
    <property type="match status" value="1"/>
</dbReference>
<dbReference type="Pfam" id="PF00271">
    <property type="entry name" value="Helicase_C"/>
    <property type="match status" value="1"/>
</dbReference>
<keyword evidence="1" id="KW-0378">Hydrolase</keyword>
<feature type="region of interest" description="Disordered" evidence="2">
    <location>
        <begin position="1"/>
        <end position="27"/>
    </location>
</feature>
<dbReference type="EMBL" id="BAABAT010000001">
    <property type="protein sequence ID" value="GAA4243208.1"/>
    <property type="molecule type" value="Genomic_DNA"/>
</dbReference>
<evidence type="ECO:0000256" key="1">
    <source>
        <dbReference type="ARBA" id="ARBA00022801"/>
    </source>
</evidence>
<dbReference type="SMART" id="SM00490">
    <property type="entry name" value="HELICc"/>
    <property type="match status" value="1"/>
</dbReference>
<evidence type="ECO:0000313" key="5">
    <source>
        <dbReference type="EMBL" id="GAA4243208.1"/>
    </source>
</evidence>
<dbReference type="Gene3D" id="3.40.50.10810">
    <property type="entry name" value="Tandem AAA-ATPase domain"/>
    <property type="match status" value="1"/>
</dbReference>
<reference evidence="6" key="1">
    <citation type="journal article" date="2019" name="Int. J. Syst. Evol. Microbiol.">
        <title>The Global Catalogue of Microorganisms (GCM) 10K type strain sequencing project: providing services to taxonomists for standard genome sequencing and annotation.</title>
        <authorList>
            <consortium name="The Broad Institute Genomics Platform"/>
            <consortium name="The Broad Institute Genome Sequencing Center for Infectious Disease"/>
            <person name="Wu L."/>
            <person name="Ma J."/>
        </authorList>
    </citation>
    <scope>NUCLEOTIDE SEQUENCE [LARGE SCALE GENOMIC DNA]</scope>
    <source>
        <strain evidence="6">JCM 17441</strain>
    </source>
</reference>
<dbReference type="InterPro" id="IPR049730">
    <property type="entry name" value="SNF2/RAD54-like_C"/>
</dbReference>
<evidence type="ECO:0000256" key="2">
    <source>
        <dbReference type="SAM" id="MobiDB-lite"/>
    </source>
</evidence>
<dbReference type="PANTHER" id="PTHR45766">
    <property type="entry name" value="DNA ANNEALING HELICASE AND ENDONUCLEASE ZRANB3 FAMILY MEMBER"/>
    <property type="match status" value="1"/>
</dbReference>
<dbReference type="RefSeq" id="WP_345120019.1">
    <property type="nucleotide sequence ID" value="NZ_BAABAT010000001.1"/>
</dbReference>
<comment type="caution">
    <text evidence="5">The sequence shown here is derived from an EMBL/GenBank/DDBJ whole genome shotgun (WGS) entry which is preliminary data.</text>
</comment>
<dbReference type="PANTHER" id="PTHR45766:SF6">
    <property type="entry name" value="SWI_SNF-RELATED MATRIX-ASSOCIATED ACTIN-DEPENDENT REGULATOR OF CHROMATIN SUBFAMILY A-LIKE PROTEIN 1"/>
    <property type="match status" value="1"/>
</dbReference>
<proteinExistence type="predicted"/>
<dbReference type="InterPro" id="IPR027417">
    <property type="entry name" value="P-loop_NTPase"/>
</dbReference>
<feature type="domain" description="Helicase C-terminal" evidence="4">
    <location>
        <begin position="576"/>
        <end position="733"/>
    </location>
</feature>